<dbReference type="OrthoDB" id="10054429at2759"/>
<feature type="transmembrane region" description="Helical" evidence="6">
    <location>
        <begin position="142"/>
        <end position="162"/>
    </location>
</feature>
<dbReference type="STRING" id="289078.A0A2X0KW00"/>
<feature type="transmembrane region" description="Helical" evidence="6">
    <location>
        <begin position="357"/>
        <end position="377"/>
    </location>
</feature>
<dbReference type="PANTHER" id="PTHR45649">
    <property type="entry name" value="AMINO-ACID PERMEASE BAT1"/>
    <property type="match status" value="1"/>
</dbReference>
<evidence type="ECO:0000256" key="1">
    <source>
        <dbReference type="ARBA" id="ARBA00004141"/>
    </source>
</evidence>
<feature type="transmembrane region" description="Helical" evidence="6">
    <location>
        <begin position="254"/>
        <end position="274"/>
    </location>
</feature>
<dbReference type="Pfam" id="PF13520">
    <property type="entry name" value="AA_permease_2"/>
    <property type="match status" value="1"/>
</dbReference>
<dbReference type="PANTHER" id="PTHR45649:SF13">
    <property type="entry name" value="THIAMINE TRANSPORTER THI9"/>
    <property type="match status" value="1"/>
</dbReference>
<proteinExistence type="predicted"/>
<name>A0A2X0KW00_9BASI</name>
<feature type="transmembrane region" description="Helical" evidence="6">
    <location>
        <begin position="383"/>
        <end position="403"/>
    </location>
</feature>
<feature type="transmembrane region" description="Helical" evidence="6">
    <location>
        <begin position="88"/>
        <end position="106"/>
    </location>
</feature>
<accession>A0A2X0KW00</accession>
<evidence type="ECO:0000313" key="8">
    <source>
        <dbReference type="Proteomes" id="UP000249723"/>
    </source>
</evidence>
<dbReference type="PIRSF" id="PIRSF006060">
    <property type="entry name" value="AA_transporter"/>
    <property type="match status" value="1"/>
</dbReference>
<feature type="transmembrane region" description="Helical" evidence="6">
    <location>
        <begin position="49"/>
        <end position="76"/>
    </location>
</feature>
<gene>
    <name evidence="7" type="ORF">BZ3500_MVSOF-1268-A1-R1_CHR9G10854</name>
</gene>
<sequence length="529" mass="57151">MEFPRILRLTGAYPYFLSMYFVGGMKILYSTGIYSGGPPALWSSWIVTMFGACATAACLAEICSSIPLSGSIYLWAAAVSGPTSPSRARLFGFIGAWWTSSAWISFCASTSQAVANFIMSELVVFNRAFPGGLDNSNIKFRAVQWAVAEFVLFVCVLSNTMPPKRFKWIFRASLLVMVIDFLALFIALPMGAAKTYGFRGREFLTTSYNGTGASSGWNWTLSFLSTSYVLTGFDAAAHIGEEVKNPSLAAARGVFYSCLVSAIFGAPLLMLLLVCSPPLDVLFEAAAPQPLVVLFQDILGTGGQLVLSIISIIGLMVNVTVCLVAASRLISAIARDGILPGSAWIGRVDKNGNPTNAVYFVGGVGAVLLCTILPSTVAFTSLVSISGVPTIALYAAIPVLRLLFTRDQFKHARWSNGRLSTPLCIIAAIWNLFICSIMFSPYTFPVTAQTFNFAAPVFVGIVSWLFVPGCILMSRSTDTIFNDLPQTICGIVSWWIVPEERWLSKEFIQAAGHSRVLEDSSVCSSDKAE</sequence>
<dbReference type="Gene3D" id="1.20.1740.10">
    <property type="entry name" value="Amino acid/polyamine transporter I"/>
    <property type="match status" value="1"/>
</dbReference>
<feature type="transmembrane region" description="Helical" evidence="6">
    <location>
        <begin position="168"/>
        <end position="191"/>
    </location>
</feature>
<feature type="transmembrane region" description="Helical" evidence="6">
    <location>
        <begin position="305"/>
        <end position="326"/>
    </location>
</feature>
<dbReference type="AlphaFoldDB" id="A0A2X0KW00"/>
<keyword evidence="2" id="KW-0813">Transport</keyword>
<keyword evidence="4 6" id="KW-1133">Transmembrane helix</keyword>
<dbReference type="InterPro" id="IPR002293">
    <property type="entry name" value="AA/rel_permease1"/>
</dbReference>
<evidence type="ECO:0000313" key="7">
    <source>
        <dbReference type="EMBL" id="SDA00810.1"/>
    </source>
</evidence>
<keyword evidence="3 6" id="KW-0812">Transmembrane</keyword>
<evidence type="ECO:0000256" key="6">
    <source>
        <dbReference type="SAM" id="Phobius"/>
    </source>
</evidence>
<comment type="subcellular location">
    <subcellularLocation>
        <location evidence="1">Membrane</location>
        <topology evidence="1">Multi-pass membrane protein</topology>
    </subcellularLocation>
</comment>
<protein>
    <submittedName>
        <fullName evidence="7">BZ3500_MvSof-1268-A1-R1_Chr9g10854 protein</fullName>
    </submittedName>
</protein>
<reference evidence="8" key="1">
    <citation type="submission" date="2016-10" db="EMBL/GenBank/DDBJ databases">
        <authorList>
            <person name="Jeantristanb JTB J.-T."/>
            <person name="Ricardo R."/>
        </authorList>
    </citation>
    <scope>NUCLEOTIDE SEQUENCE [LARGE SCALE GENOMIC DNA]</scope>
</reference>
<dbReference type="GO" id="GO:0022857">
    <property type="term" value="F:transmembrane transporter activity"/>
    <property type="evidence" value="ECO:0007669"/>
    <property type="project" value="InterPro"/>
</dbReference>
<keyword evidence="8" id="KW-1185">Reference proteome</keyword>
<evidence type="ECO:0000256" key="2">
    <source>
        <dbReference type="ARBA" id="ARBA00022448"/>
    </source>
</evidence>
<evidence type="ECO:0000256" key="3">
    <source>
        <dbReference type="ARBA" id="ARBA00022692"/>
    </source>
</evidence>
<organism evidence="7 8">
    <name type="scientific">Microbotryum saponariae</name>
    <dbReference type="NCBI Taxonomy" id="289078"/>
    <lineage>
        <taxon>Eukaryota</taxon>
        <taxon>Fungi</taxon>
        <taxon>Dikarya</taxon>
        <taxon>Basidiomycota</taxon>
        <taxon>Pucciniomycotina</taxon>
        <taxon>Microbotryomycetes</taxon>
        <taxon>Microbotryales</taxon>
        <taxon>Microbotryaceae</taxon>
        <taxon>Microbotryum</taxon>
    </lineage>
</organism>
<feature type="transmembrane region" description="Helical" evidence="6">
    <location>
        <begin position="423"/>
        <end position="444"/>
    </location>
</feature>
<dbReference type="GO" id="GO:0016020">
    <property type="term" value="C:membrane"/>
    <property type="evidence" value="ECO:0007669"/>
    <property type="project" value="UniProtKB-SubCell"/>
</dbReference>
<dbReference type="EMBL" id="FMWP01000107">
    <property type="protein sequence ID" value="SDA00810.1"/>
    <property type="molecule type" value="Genomic_DNA"/>
</dbReference>
<keyword evidence="5 6" id="KW-0472">Membrane</keyword>
<evidence type="ECO:0000256" key="5">
    <source>
        <dbReference type="ARBA" id="ARBA00023136"/>
    </source>
</evidence>
<feature type="transmembrane region" description="Helical" evidence="6">
    <location>
        <begin position="12"/>
        <end position="29"/>
    </location>
</feature>
<dbReference type="Proteomes" id="UP000249723">
    <property type="component" value="Unassembled WGS sequence"/>
</dbReference>
<feature type="transmembrane region" description="Helical" evidence="6">
    <location>
        <begin position="450"/>
        <end position="472"/>
    </location>
</feature>
<evidence type="ECO:0000256" key="4">
    <source>
        <dbReference type="ARBA" id="ARBA00022989"/>
    </source>
</evidence>